<dbReference type="RefSeq" id="WP_110363009.1">
    <property type="nucleotide sequence ID" value="NZ_QFLI01000011.1"/>
</dbReference>
<keyword evidence="1" id="KW-0472">Membrane</keyword>
<feature type="transmembrane region" description="Helical" evidence="1">
    <location>
        <begin position="12"/>
        <end position="30"/>
    </location>
</feature>
<dbReference type="EMBL" id="QFLI01000011">
    <property type="protein sequence ID" value="PXX96938.1"/>
    <property type="molecule type" value="Genomic_DNA"/>
</dbReference>
<name>A0A2V3ZSV3_9BACT</name>
<accession>A0A2V3ZSV3</accession>
<proteinExistence type="predicted"/>
<protein>
    <submittedName>
        <fullName evidence="2">Uncharacterized protein</fullName>
    </submittedName>
</protein>
<keyword evidence="1" id="KW-0812">Transmembrane</keyword>
<gene>
    <name evidence="2" type="ORF">DF185_20070</name>
</gene>
<dbReference type="AlphaFoldDB" id="A0A2V3ZSV3"/>
<organism evidence="2 3">
    <name type="scientific">Marinifilum breve</name>
    <dbReference type="NCBI Taxonomy" id="2184082"/>
    <lineage>
        <taxon>Bacteria</taxon>
        <taxon>Pseudomonadati</taxon>
        <taxon>Bacteroidota</taxon>
        <taxon>Bacteroidia</taxon>
        <taxon>Marinilabiliales</taxon>
        <taxon>Marinifilaceae</taxon>
    </lineage>
</organism>
<evidence type="ECO:0000313" key="3">
    <source>
        <dbReference type="Proteomes" id="UP000248079"/>
    </source>
</evidence>
<comment type="caution">
    <text evidence="2">The sequence shown here is derived from an EMBL/GenBank/DDBJ whole genome shotgun (WGS) entry which is preliminary data.</text>
</comment>
<reference evidence="2 3" key="1">
    <citation type="submission" date="2018-05" db="EMBL/GenBank/DDBJ databases">
        <title>Marinifilum breve JC075T sp. nov., a marine bacterium isolated from Yongle Blue Hole in the South China Sea.</title>
        <authorList>
            <person name="Fu T."/>
        </authorList>
    </citation>
    <scope>NUCLEOTIDE SEQUENCE [LARGE SCALE GENOMIC DNA]</scope>
    <source>
        <strain evidence="2 3">JC075</strain>
    </source>
</reference>
<keyword evidence="1" id="KW-1133">Transmembrane helix</keyword>
<evidence type="ECO:0000256" key="1">
    <source>
        <dbReference type="SAM" id="Phobius"/>
    </source>
</evidence>
<dbReference type="Proteomes" id="UP000248079">
    <property type="component" value="Unassembled WGS sequence"/>
</dbReference>
<feature type="transmembrane region" description="Helical" evidence="1">
    <location>
        <begin position="36"/>
        <end position="56"/>
    </location>
</feature>
<keyword evidence="3" id="KW-1185">Reference proteome</keyword>
<sequence length="63" mass="7147">MQSKMYKALSIISLLMNVIGFGIMLLKLYLIEDLPIVFGILFITMGASLSSMNLYFRKKAKVK</sequence>
<evidence type="ECO:0000313" key="2">
    <source>
        <dbReference type="EMBL" id="PXX96938.1"/>
    </source>
</evidence>